<dbReference type="EMBL" id="WRXN01000006">
    <property type="protein sequence ID" value="MVT09640.1"/>
    <property type="molecule type" value="Genomic_DNA"/>
</dbReference>
<evidence type="ECO:0000313" key="2">
    <source>
        <dbReference type="EMBL" id="MVT09640.1"/>
    </source>
</evidence>
<evidence type="ECO:0000256" key="1">
    <source>
        <dbReference type="SAM" id="Coils"/>
    </source>
</evidence>
<sequence>MIAQYRQLLQTFQHHPNDELSTYFSTHAEQIDTLIQLYNEYNHRILTLQEARLNKLKSEIEHITNDRQWQNNEGLELEYHYPYPSISIEAGFASENGDPFAKFNIYITTPTIQSWNHYEDKLLTTYPDRDPQIADNKTLLLINSLSGHENEPILKGLRSAYAFLSSLTFVRISHPLTSH</sequence>
<dbReference type="RefSeq" id="WP_157307084.1">
    <property type="nucleotide sequence ID" value="NZ_WRXN01000006.1"/>
</dbReference>
<dbReference type="Proteomes" id="UP000461730">
    <property type="component" value="Unassembled WGS sequence"/>
</dbReference>
<keyword evidence="3" id="KW-1185">Reference proteome</keyword>
<accession>A0A7K1U5L6</accession>
<reference evidence="2 3" key="1">
    <citation type="submission" date="2019-12" db="EMBL/GenBank/DDBJ databases">
        <title>Chitinophaga sp. strain ysch24 (GDMCC 1.1355), whole genome shotgun sequence.</title>
        <authorList>
            <person name="Zhang X."/>
        </authorList>
    </citation>
    <scope>NUCLEOTIDE SEQUENCE [LARGE SCALE GENOMIC DNA]</scope>
    <source>
        <strain evidence="3">ysch24</strain>
    </source>
</reference>
<evidence type="ECO:0000313" key="3">
    <source>
        <dbReference type="Proteomes" id="UP000461730"/>
    </source>
</evidence>
<protein>
    <submittedName>
        <fullName evidence="2">Uncharacterized protein</fullName>
    </submittedName>
</protein>
<comment type="caution">
    <text evidence="2">The sequence shown here is derived from an EMBL/GenBank/DDBJ whole genome shotgun (WGS) entry which is preliminary data.</text>
</comment>
<gene>
    <name evidence="2" type="ORF">GO493_15330</name>
</gene>
<feature type="coiled-coil region" evidence="1">
    <location>
        <begin position="46"/>
        <end position="73"/>
    </location>
</feature>
<dbReference type="AlphaFoldDB" id="A0A7K1U5L6"/>
<name>A0A7K1U5L6_9BACT</name>
<organism evidence="2 3">
    <name type="scientific">Chitinophaga tropicalis</name>
    <dbReference type="NCBI Taxonomy" id="2683588"/>
    <lineage>
        <taxon>Bacteria</taxon>
        <taxon>Pseudomonadati</taxon>
        <taxon>Bacteroidota</taxon>
        <taxon>Chitinophagia</taxon>
        <taxon>Chitinophagales</taxon>
        <taxon>Chitinophagaceae</taxon>
        <taxon>Chitinophaga</taxon>
    </lineage>
</organism>
<keyword evidence="1" id="KW-0175">Coiled coil</keyword>
<proteinExistence type="predicted"/>